<name>A0A444IY09_9BACT</name>
<evidence type="ECO:0000256" key="3">
    <source>
        <dbReference type="SAM" id="MobiDB-lite"/>
    </source>
</evidence>
<dbReference type="SUPFAM" id="SSF89372">
    <property type="entry name" value="Fucose-specific lectin"/>
    <property type="match status" value="1"/>
</dbReference>
<evidence type="ECO:0000256" key="1">
    <source>
        <dbReference type="ARBA" id="ARBA00022729"/>
    </source>
</evidence>
<feature type="region of interest" description="Disordered" evidence="3">
    <location>
        <begin position="617"/>
        <end position="717"/>
    </location>
</feature>
<reference evidence="4 5" key="1">
    <citation type="submission" date="2017-01" db="EMBL/GenBank/DDBJ databases">
        <title>The cable genome- insights into the physiology and evolution of filamentous bacteria capable of sulfide oxidation via long distance electron transfer.</title>
        <authorList>
            <person name="Schreiber L."/>
            <person name="Bjerg J.T."/>
            <person name="Boggild A."/>
            <person name="Van De Vossenberg J."/>
            <person name="Meysman F."/>
            <person name="Nielsen L.P."/>
            <person name="Schramm A."/>
            <person name="Kjeldsen K.U."/>
        </authorList>
    </citation>
    <scope>NUCLEOTIDE SEQUENCE [LARGE SCALE GENOMIC DNA]</scope>
    <source>
        <strain evidence="4">MCF</strain>
    </source>
</reference>
<feature type="compositionally biased region" description="Acidic residues" evidence="3">
    <location>
        <begin position="587"/>
        <end position="605"/>
    </location>
</feature>
<keyword evidence="1" id="KW-0732">Signal</keyword>
<keyword evidence="2" id="KW-0106">Calcium</keyword>
<dbReference type="AlphaFoldDB" id="A0A444IY09"/>
<dbReference type="InterPro" id="IPR028974">
    <property type="entry name" value="TSP_type-3_rpt"/>
</dbReference>
<protein>
    <submittedName>
        <fullName evidence="4">Thrombospondin type 3 repeat-containing protein</fullName>
    </submittedName>
</protein>
<gene>
    <name evidence="4" type="ORF">H206_00658</name>
</gene>
<proteinExistence type="predicted"/>
<dbReference type="SUPFAM" id="SSF103647">
    <property type="entry name" value="TSP type-3 repeat"/>
    <property type="match status" value="4"/>
</dbReference>
<dbReference type="Proteomes" id="UP000287853">
    <property type="component" value="Unassembled WGS sequence"/>
</dbReference>
<feature type="region of interest" description="Disordered" evidence="3">
    <location>
        <begin position="554"/>
        <end position="605"/>
    </location>
</feature>
<organism evidence="4 5">
    <name type="scientific">Candidatus Electrothrix aarhusensis</name>
    <dbReference type="NCBI Taxonomy" id="1859131"/>
    <lineage>
        <taxon>Bacteria</taxon>
        <taxon>Pseudomonadati</taxon>
        <taxon>Thermodesulfobacteriota</taxon>
        <taxon>Desulfobulbia</taxon>
        <taxon>Desulfobulbales</taxon>
        <taxon>Desulfobulbaceae</taxon>
        <taxon>Candidatus Electrothrix</taxon>
    </lineage>
</organism>
<feature type="compositionally biased region" description="Acidic residues" evidence="3">
    <location>
        <begin position="695"/>
        <end position="717"/>
    </location>
</feature>
<feature type="compositionally biased region" description="Acidic residues" evidence="3">
    <location>
        <begin position="619"/>
        <end position="647"/>
    </location>
</feature>
<sequence>MQSAETGFTLTFPSCHIGSCLTSVIPLWRKAIFLSLGLLLCLATAQSAMAEKVGFRSAVAGDGTLYVTYRDSADGYKGSVMKLEGSSWVPVGALGFIPNVRNLTSYDFIYHQIAIAVDSGGTPYIAFQSASKSGSIMEFNGSSWTEIATEEPAPYIPYYNPKDIAFDSNDTLYLIGGSHRGLFMSKLENLDWVHSAIGTEFSRYLRIGRIAFGQNDTPYIILSGEEWGPPSSKVIKSEGATWGQIGGKVPFLEKRGTPYSFEVIGDTPVIGYAHPDGSGIGIMSLNEAGWTQQEGSLEFPSTYDPMKKNLSLFFHSDADGVSLVVAQSDAAETANSAMSALSLPEVDSDEDGIPDFRDNCPGVANTDQADSDNDRRGDSCEDKDDDNDSVLNSADNCPLIANTEQEDNDLDEVGDACDPDDDNDGFIDIEDNCQFTVNTDQSNIDGDAFGDLCDADPDGDGITADDNCPNAPNPYQENNDGDSAGDVCDNDDDNDGFVDTEDNCQFAVNTDQEDYDRDKIGDACDLDIDADGVENEFDNCVWIFNIAQENADYDEQGDACDSDDDNDTVADLDDNCPLTANTQQENNEGDEYGDACDPDDDNDNIIDEADNCVWTANTDQEDTDNDGEGDVCDPDDDNDGVLDDDDNCSLISNADQSNLDGDEQGDVCDGDLDGDGAANETDNCPYAANGSQTDTDGDGEGNACDTDDDNDGVTDDYPDNCPLIENPIQEDNEGDGLGDICDADDDNDNISDNTDNCQYVANTDQADHDLDGEGNLCDVDVDGDGVPNSDDLCEFTALDTAVTDYGCSIEQLCPCEGPREINRVWKNHGKYVSCTAKTAGNFVKQGLITTVEKDAIVSEAAQSECGDKK</sequence>
<accession>A0A444IY09</accession>
<feature type="compositionally biased region" description="Acidic residues" evidence="3">
    <location>
        <begin position="660"/>
        <end position="674"/>
    </location>
</feature>
<evidence type="ECO:0000313" key="4">
    <source>
        <dbReference type="EMBL" id="RWX45759.1"/>
    </source>
</evidence>
<dbReference type="Pfam" id="PF02412">
    <property type="entry name" value="TSP_3"/>
    <property type="match status" value="13"/>
</dbReference>
<evidence type="ECO:0000313" key="5">
    <source>
        <dbReference type="Proteomes" id="UP000287853"/>
    </source>
</evidence>
<dbReference type="InterPro" id="IPR003367">
    <property type="entry name" value="Thrombospondin_3-like_rpt"/>
</dbReference>
<evidence type="ECO:0000256" key="2">
    <source>
        <dbReference type="ARBA" id="ARBA00022837"/>
    </source>
</evidence>
<keyword evidence="5" id="KW-1185">Reference proteome</keyword>
<dbReference type="GO" id="GO:0005509">
    <property type="term" value="F:calcium ion binding"/>
    <property type="evidence" value="ECO:0007669"/>
    <property type="project" value="InterPro"/>
</dbReference>
<dbReference type="FunFam" id="4.10.1080.10:FF:000001">
    <property type="entry name" value="Thrombospondin 3"/>
    <property type="match status" value="3"/>
</dbReference>
<dbReference type="GO" id="GO:0007155">
    <property type="term" value="P:cell adhesion"/>
    <property type="evidence" value="ECO:0007669"/>
    <property type="project" value="InterPro"/>
</dbReference>
<feature type="compositionally biased region" description="Polar residues" evidence="3">
    <location>
        <begin position="649"/>
        <end position="659"/>
    </location>
</feature>
<feature type="region of interest" description="Disordered" evidence="3">
    <location>
        <begin position="345"/>
        <end position="411"/>
    </location>
</feature>
<dbReference type="Gene3D" id="4.10.1080.10">
    <property type="entry name" value="TSP type-3 repeat"/>
    <property type="match status" value="4"/>
</dbReference>
<dbReference type="PANTHER" id="PTHR10199">
    <property type="entry name" value="THROMBOSPONDIN"/>
    <property type="match status" value="1"/>
</dbReference>
<comment type="caution">
    <text evidence="4">The sequence shown here is derived from an EMBL/GenBank/DDBJ whole genome shotgun (WGS) entry which is preliminary data.</text>
</comment>
<dbReference type="InterPro" id="IPR017897">
    <property type="entry name" value="Thrombospondin_3_rpt"/>
</dbReference>
<feature type="region of interest" description="Disordered" evidence="3">
    <location>
        <begin position="465"/>
        <end position="495"/>
    </location>
</feature>
<feature type="compositionally biased region" description="Acidic residues" evidence="3">
    <location>
        <begin position="554"/>
        <end position="574"/>
    </location>
</feature>
<dbReference type="EMBL" id="MTKO01000073">
    <property type="protein sequence ID" value="RWX45759.1"/>
    <property type="molecule type" value="Genomic_DNA"/>
</dbReference>
<dbReference type="PROSITE" id="PS51234">
    <property type="entry name" value="TSP3"/>
    <property type="match status" value="4"/>
</dbReference>